<evidence type="ECO:0000256" key="9">
    <source>
        <dbReference type="ARBA" id="ARBA00038126"/>
    </source>
</evidence>
<evidence type="ECO:0000256" key="5">
    <source>
        <dbReference type="ARBA" id="ARBA00022603"/>
    </source>
</evidence>
<gene>
    <name evidence="10" type="ORF">BD410DRAFT_719432</name>
</gene>
<dbReference type="GO" id="GO:0005737">
    <property type="term" value="C:cytoplasm"/>
    <property type="evidence" value="ECO:0007669"/>
    <property type="project" value="UniProtKB-SubCell"/>
</dbReference>
<comment type="similarity">
    <text evidence="9">Belongs to the methyltransferase superfamily. METTL18 family.</text>
</comment>
<dbReference type="EMBL" id="ML170166">
    <property type="protein sequence ID" value="TDL24460.1"/>
    <property type="molecule type" value="Genomic_DNA"/>
</dbReference>
<evidence type="ECO:0000256" key="2">
    <source>
        <dbReference type="ARBA" id="ARBA00004496"/>
    </source>
</evidence>
<keyword evidence="11" id="KW-1185">Reference proteome</keyword>
<dbReference type="OrthoDB" id="1723750at2759"/>
<dbReference type="VEuPathDB" id="FungiDB:BD410DRAFT_719432"/>
<dbReference type="InterPro" id="IPR019410">
    <property type="entry name" value="Methyltransf_16"/>
</dbReference>
<keyword evidence="8" id="KW-0539">Nucleus</keyword>
<dbReference type="PANTHER" id="PTHR14614:SF39">
    <property type="entry name" value="HISTIDINE PROTEIN METHYLTRANSFERASE 1 HOMOLOG"/>
    <property type="match status" value="1"/>
</dbReference>
<evidence type="ECO:0000313" key="10">
    <source>
        <dbReference type="EMBL" id="TDL24460.1"/>
    </source>
</evidence>
<evidence type="ECO:0000313" key="11">
    <source>
        <dbReference type="Proteomes" id="UP000294933"/>
    </source>
</evidence>
<dbReference type="SUPFAM" id="SSF53335">
    <property type="entry name" value="S-adenosyl-L-methionine-dependent methyltransferases"/>
    <property type="match status" value="1"/>
</dbReference>
<keyword evidence="4" id="KW-0963">Cytoplasm</keyword>
<proteinExistence type="inferred from homology"/>
<dbReference type="GO" id="GO:0018064">
    <property type="term" value="F:protein-L-histidine N-tele-methyltransferase activity"/>
    <property type="evidence" value="ECO:0007669"/>
    <property type="project" value="UniProtKB-EC"/>
</dbReference>
<evidence type="ECO:0000256" key="3">
    <source>
        <dbReference type="ARBA" id="ARBA00012533"/>
    </source>
</evidence>
<comment type="subcellular location">
    <subcellularLocation>
        <location evidence="2">Cytoplasm</location>
    </subcellularLocation>
    <subcellularLocation>
        <location evidence="1">Nucleus</location>
    </subcellularLocation>
</comment>
<keyword evidence="7" id="KW-0949">S-adenosyl-L-methionine</keyword>
<evidence type="ECO:0000256" key="4">
    <source>
        <dbReference type="ARBA" id="ARBA00022490"/>
    </source>
</evidence>
<dbReference type="GO" id="GO:0032259">
    <property type="term" value="P:methylation"/>
    <property type="evidence" value="ECO:0007669"/>
    <property type="project" value="UniProtKB-KW"/>
</dbReference>
<evidence type="ECO:0000256" key="6">
    <source>
        <dbReference type="ARBA" id="ARBA00022679"/>
    </source>
</evidence>
<sequence>IKALPPILSYSPIHIPITTVQTRESTADTNGGNTPTVTIIKRDLYDARFQLISQTGSLESDREGISKDGEGVGVAGDALEFIDNPSDLVPGVYEGGLKTWECSLDLVDYLEGSIKPIRRDKEWIRGKRILEIGCGTAIPSLYLLQELFASMPGGEGGEHAETVLHFQDYNRAVLELVTFPNVLLTWYMSPLGKAYHELSTTDGSSDGLPRNGELHVSSDLIASFLASLCEHNVTIRFSSGSWDGFPVILQTEQLDMKPYDFVLTSETIYRLESLPSLITLLRLVSSGREHNPAHRSQFDDSDTIQSLASKLKIDSTSLDEPPQSTRDSCLCLIAAKILYFGVGGGVAEFERMVQQTNGIVERVVDKKSGVGRTVLNVRWPV</sequence>
<dbReference type="EC" id="2.1.1.85" evidence="3"/>
<name>A0A4Y7QC98_9AGAM</name>
<feature type="non-terminal residue" evidence="10">
    <location>
        <position position="1"/>
    </location>
</feature>
<dbReference type="Gene3D" id="3.40.50.150">
    <property type="entry name" value="Vaccinia Virus protein VP39"/>
    <property type="match status" value="1"/>
</dbReference>
<dbReference type="InterPro" id="IPR029063">
    <property type="entry name" value="SAM-dependent_MTases_sf"/>
</dbReference>
<dbReference type="STRING" id="50990.A0A4Y7QC98"/>
<evidence type="ECO:0000256" key="1">
    <source>
        <dbReference type="ARBA" id="ARBA00004123"/>
    </source>
</evidence>
<dbReference type="GO" id="GO:0005634">
    <property type="term" value="C:nucleus"/>
    <property type="evidence" value="ECO:0007669"/>
    <property type="project" value="UniProtKB-SubCell"/>
</dbReference>
<keyword evidence="5" id="KW-0489">Methyltransferase</keyword>
<evidence type="ECO:0000256" key="7">
    <source>
        <dbReference type="ARBA" id="ARBA00022691"/>
    </source>
</evidence>
<protein>
    <recommendedName>
        <fullName evidence="3">protein-histidine N-methyltransferase</fullName>
        <ecNumber evidence="3">2.1.1.85</ecNumber>
    </recommendedName>
</protein>
<dbReference type="AlphaFoldDB" id="A0A4Y7QC98"/>
<dbReference type="Proteomes" id="UP000294933">
    <property type="component" value="Unassembled WGS sequence"/>
</dbReference>
<evidence type="ECO:0000256" key="8">
    <source>
        <dbReference type="ARBA" id="ARBA00023242"/>
    </source>
</evidence>
<accession>A0A4Y7QC98</accession>
<dbReference type="PANTHER" id="PTHR14614">
    <property type="entry name" value="HEPATOCELLULAR CARCINOMA-ASSOCIATED ANTIGEN"/>
    <property type="match status" value="1"/>
</dbReference>
<keyword evidence="6" id="KW-0808">Transferase</keyword>
<organism evidence="10 11">
    <name type="scientific">Rickenella mellea</name>
    <dbReference type="NCBI Taxonomy" id="50990"/>
    <lineage>
        <taxon>Eukaryota</taxon>
        <taxon>Fungi</taxon>
        <taxon>Dikarya</taxon>
        <taxon>Basidiomycota</taxon>
        <taxon>Agaricomycotina</taxon>
        <taxon>Agaricomycetes</taxon>
        <taxon>Hymenochaetales</taxon>
        <taxon>Rickenellaceae</taxon>
        <taxon>Rickenella</taxon>
    </lineage>
</organism>
<reference evidence="10 11" key="1">
    <citation type="submission" date="2018-06" db="EMBL/GenBank/DDBJ databases">
        <title>A transcriptomic atlas of mushroom development highlights an independent origin of complex multicellularity.</title>
        <authorList>
            <consortium name="DOE Joint Genome Institute"/>
            <person name="Krizsan K."/>
            <person name="Almasi E."/>
            <person name="Merenyi Z."/>
            <person name="Sahu N."/>
            <person name="Viragh M."/>
            <person name="Koszo T."/>
            <person name="Mondo S."/>
            <person name="Kiss B."/>
            <person name="Balint B."/>
            <person name="Kues U."/>
            <person name="Barry K."/>
            <person name="Hegedus J.C."/>
            <person name="Henrissat B."/>
            <person name="Johnson J."/>
            <person name="Lipzen A."/>
            <person name="Ohm R."/>
            <person name="Nagy I."/>
            <person name="Pangilinan J."/>
            <person name="Yan J."/>
            <person name="Xiong Y."/>
            <person name="Grigoriev I.V."/>
            <person name="Hibbett D.S."/>
            <person name="Nagy L.G."/>
        </authorList>
    </citation>
    <scope>NUCLEOTIDE SEQUENCE [LARGE SCALE GENOMIC DNA]</scope>
    <source>
        <strain evidence="10 11">SZMC22713</strain>
    </source>
</reference>